<name>A0A3B3U1P4_9TELE</name>
<evidence type="ECO:0000313" key="2">
    <source>
        <dbReference type="Ensembl" id="ENSPLAP00000006521.1"/>
    </source>
</evidence>
<dbReference type="GO" id="GO:0009953">
    <property type="term" value="P:dorsal/ventral pattern formation"/>
    <property type="evidence" value="ECO:0007669"/>
    <property type="project" value="Ensembl"/>
</dbReference>
<proteinExistence type="predicted"/>
<dbReference type="GO" id="GO:0000578">
    <property type="term" value="P:embryonic axis specification"/>
    <property type="evidence" value="ECO:0007669"/>
    <property type="project" value="Ensembl"/>
</dbReference>
<protein>
    <submittedName>
        <fullName evidence="2">Huluwa</fullName>
    </submittedName>
</protein>
<dbReference type="GeneTree" id="ENSGT01120000271957"/>
<feature type="transmembrane region" description="Helical" evidence="1">
    <location>
        <begin position="20"/>
        <end position="49"/>
    </location>
</feature>
<dbReference type="GO" id="GO:0005886">
    <property type="term" value="C:plasma membrane"/>
    <property type="evidence" value="ECO:0007669"/>
    <property type="project" value="Ensembl"/>
</dbReference>
<organism evidence="2 3">
    <name type="scientific">Poecilia latipinna</name>
    <name type="common">sailfin molly</name>
    <dbReference type="NCBI Taxonomy" id="48699"/>
    <lineage>
        <taxon>Eukaryota</taxon>
        <taxon>Metazoa</taxon>
        <taxon>Chordata</taxon>
        <taxon>Craniata</taxon>
        <taxon>Vertebrata</taxon>
        <taxon>Euteleostomi</taxon>
        <taxon>Actinopterygii</taxon>
        <taxon>Neopterygii</taxon>
        <taxon>Teleostei</taxon>
        <taxon>Neoteleostei</taxon>
        <taxon>Acanthomorphata</taxon>
        <taxon>Ovalentaria</taxon>
        <taxon>Atherinomorphae</taxon>
        <taxon>Cyprinodontiformes</taxon>
        <taxon>Poeciliidae</taxon>
        <taxon>Poeciliinae</taxon>
        <taxon>Poecilia</taxon>
    </lineage>
</organism>
<keyword evidence="1" id="KW-0472">Membrane</keyword>
<accession>A0A3B3U1P4</accession>
<reference evidence="2" key="2">
    <citation type="submission" date="2025-09" db="UniProtKB">
        <authorList>
            <consortium name="Ensembl"/>
        </authorList>
    </citation>
    <scope>IDENTIFICATION</scope>
</reference>
<reference evidence="2" key="1">
    <citation type="submission" date="2025-08" db="UniProtKB">
        <authorList>
            <consortium name="Ensembl"/>
        </authorList>
    </citation>
    <scope>IDENTIFICATION</scope>
</reference>
<dbReference type="Proteomes" id="UP000261500">
    <property type="component" value="Unplaced"/>
</dbReference>
<keyword evidence="1" id="KW-0812">Transmembrane</keyword>
<dbReference type="GO" id="GO:0090263">
    <property type="term" value="P:positive regulation of canonical Wnt signaling pathway"/>
    <property type="evidence" value="ECO:0007669"/>
    <property type="project" value="Ensembl"/>
</dbReference>
<keyword evidence="1" id="KW-1133">Transmembrane helix</keyword>
<evidence type="ECO:0000313" key="3">
    <source>
        <dbReference type="Proteomes" id="UP000261500"/>
    </source>
</evidence>
<dbReference type="Ensembl" id="ENSPLAT00000006106.1">
    <property type="protein sequence ID" value="ENSPLAP00000006521.1"/>
    <property type="gene ID" value="ENSPLAG00000008674.1"/>
</dbReference>
<sequence>MSQPRQTTPHNLTEGYSVTNLTLVVLLLIPFVVILLLLNCLFLGYKVLVLSKKTSRPRREDTEEMLLRSTLPRLRVPDVAFSPLRDGRTAYMSLSEPVLSHPVTSSRASSRDGAGLPRRIRLLRPDGDKLFTECEHTNLTSETSSLNTSAVGPGLDSDFGASAVSLRILSADSDGLSNGLLSSALEWDYYDPCYVRQNNISKHNHHRPVIHTKQYWV</sequence>
<dbReference type="AlphaFoldDB" id="A0A3B3U1P4"/>
<keyword evidence="3" id="KW-1185">Reference proteome</keyword>
<evidence type="ECO:0000256" key="1">
    <source>
        <dbReference type="SAM" id="Phobius"/>
    </source>
</evidence>